<evidence type="ECO:0000256" key="1">
    <source>
        <dbReference type="SAM" id="MobiDB-lite"/>
    </source>
</evidence>
<feature type="region of interest" description="Disordered" evidence="1">
    <location>
        <begin position="1"/>
        <end position="24"/>
    </location>
</feature>
<dbReference type="STRING" id="765440.A0A0C3EXH0"/>
<dbReference type="InParanoid" id="A0A0C3EXH0"/>
<name>A0A0C3EXH0_PILCF</name>
<dbReference type="Proteomes" id="UP000054166">
    <property type="component" value="Unassembled WGS sequence"/>
</dbReference>
<keyword evidence="3" id="KW-1185">Reference proteome</keyword>
<dbReference type="EMBL" id="KN833116">
    <property type="protein sequence ID" value="KIM72639.1"/>
    <property type="molecule type" value="Genomic_DNA"/>
</dbReference>
<reference evidence="2 3" key="1">
    <citation type="submission" date="2014-04" db="EMBL/GenBank/DDBJ databases">
        <authorList>
            <consortium name="DOE Joint Genome Institute"/>
            <person name="Kuo A."/>
            <person name="Tarkka M."/>
            <person name="Buscot F."/>
            <person name="Kohler A."/>
            <person name="Nagy L.G."/>
            <person name="Floudas D."/>
            <person name="Copeland A."/>
            <person name="Barry K.W."/>
            <person name="Cichocki N."/>
            <person name="Veneault-Fourrey C."/>
            <person name="LaButti K."/>
            <person name="Lindquist E.A."/>
            <person name="Lipzen A."/>
            <person name="Lundell T."/>
            <person name="Morin E."/>
            <person name="Murat C."/>
            <person name="Sun H."/>
            <person name="Tunlid A."/>
            <person name="Henrissat B."/>
            <person name="Grigoriev I.V."/>
            <person name="Hibbett D.S."/>
            <person name="Martin F."/>
            <person name="Nordberg H.P."/>
            <person name="Cantor M.N."/>
            <person name="Hua S.X."/>
        </authorList>
    </citation>
    <scope>NUCLEOTIDE SEQUENCE [LARGE SCALE GENOMIC DNA]</scope>
    <source>
        <strain evidence="2 3">F 1598</strain>
    </source>
</reference>
<dbReference type="HOGENOM" id="CLU_1086297_0_0_1"/>
<protein>
    <submittedName>
        <fullName evidence="2">Uncharacterized protein</fullName>
    </submittedName>
</protein>
<evidence type="ECO:0000313" key="3">
    <source>
        <dbReference type="Proteomes" id="UP000054166"/>
    </source>
</evidence>
<dbReference type="OrthoDB" id="3254233at2759"/>
<evidence type="ECO:0000313" key="2">
    <source>
        <dbReference type="EMBL" id="KIM72639.1"/>
    </source>
</evidence>
<dbReference type="AlphaFoldDB" id="A0A0C3EXH0"/>
<sequence length="256" mass="28489">MSEVQTRDRKRKREEDDDPQSDQTTLVCDGTVALAHPPQNVVSTGTSAPIAIALTMSTVPVPTNPKRARIVDNVVKWTKHVRSLHWEGSVDGVSRLAYISESLSPLPGVPDDELENNIVTKTISDNEHLFCIVTPINIDRLAALLVNHPNPPFVASVLRDYYKPHEYEDHIEQFLREQCDEEIRLNRFSESFGPNLLPGMYAMPIHVIPKPCTVNFRLITNLSAGDFAPNTMIEKSNVSNLPLDTISDLGAALIAF</sequence>
<gene>
    <name evidence="2" type="ORF">PILCRDRAFT_15942</name>
</gene>
<organism evidence="2 3">
    <name type="scientific">Piloderma croceum (strain F 1598)</name>
    <dbReference type="NCBI Taxonomy" id="765440"/>
    <lineage>
        <taxon>Eukaryota</taxon>
        <taxon>Fungi</taxon>
        <taxon>Dikarya</taxon>
        <taxon>Basidiomycota</taxon>
        <taxon>Agaricomycotina</taxon>
        <taxon>Agaricomycetes</taxon>
        <taxon>Agaricomycetidae</taxon>
        <taxon>Atheliales</taxon>
        <taxon>Atheliaceae</taxon>
        <taxon>Piloderma</taxon>
    </lineage>
</organism>
<proteinExistence type="predicted"/>
<accession>A0A0C3EXH0</accession>
<reference evidence="3" key="2">
    <citation type="submission" date="2015-01" db="EMBL/GenBank/DDBJ databases">
        <title>Evolutionary Origins and Diversification of the Mycorrhizal Mutualists.</title>
        <authorList>
            <consortium name="DOE Joint Genome Institute"/>
            <consortium name="Mycorrhizal Genomics Consortium"/>
            <person name="Kohler A."/>
            <person name="Kuo A."/>
            <person name="Nagy L.G."/>
            <person name="Floudas D."/>
            <person name="Copeland A."/>
            <person name="Barry K.W."/>
            <person name="Cichocki N."/>
            <person name="Veneault-Fourrey C."/>
            <person name="LaButti K."/>
            <person name="Lindquist E.A."/>
            <person name="Lipzen A."/>
            <person name="Lundell T."/>
            <person name="Morin E."/>
            <person name="Murat C."/>
            <person name="Riley R."/>
            <person name="Ohm R."/>
            <person name="Sun H."/>
            <person name="Tunlid A."/>
            <person name="Henrissat B."/>
            <person name="Grigoriev I.V."/>
            <person name="Hibbett D.S."/>
            <person name="Martin F."/>
        </authorList>
    </citation>
    <scope>NUCLEOTIDE SEQUENCE [LARGE SCALE GENOMIC DNA]</scope>
    <source>
        <strain evidence="3">F 1598</strain>
    </source>
</reference>